<dbReference type="Proteomes" id="UP001217838">
    <property type="component" value="Unassembled WGS sequence"/>
</dbReference>
<comment type="caution">
    <text evidence="1">The sequence shown here is derived from an EMBL/GenBank/DDBJ whole genome shotgun (WGS) entry which is preliminary data.</text>
</comment>
<protein>
    <submittedName>
        <fullName evidence="1">Uncharacterized protein</fullName>
    </submittedName>
</protein>
<reference evidence="1 2" key="1">
    <citation type="submission" date="2022-11" db="EMBL/GenBank/DDBJ databases">
        <title>Minimal conservation of predation-associated metabolite biosynthetic gene clusters underscores biosynthetic potential of Myxococcota including descriptions for ten novel species: Archangium lansinium sp. nov., Myxococcus landrumus sp. nov., Nannocystis bai.</title>
        <authorList>
            <person name="Ahearne A."/>
            <person name="Stevens C."/>
            <person name="Dowd S."/>
        </authorList>
    </citation>
    <scope>NUCLEOTIDE SEQUENCE [LARGE SCALE GENOMIC DNA]</scope>
    <source>
        <strain evidence="1 2">NCELM</strain>
    </source>
</reference>
<evidence type="ECO:0000313" key="1">
    <source>
        <dbReference type="EMBL" id="MDC0670047.1"/>
    </source>
</evidence>
<sequence length="186" mass="20754">MLRAKLVLLAAERPRGPFRMPRMPPGELAIAAVARTRRESLVTVNDGSKFGQRASPTAFNAIGRRHDDSYGTRARGATLEAAHRHEREQYASDLPMHPPAPHTRVFSSFVVLWMVPPAAAAAPEGGCSPSFELRTLQAMIEFADPQFASTLIQTDHNDDGWLCIKFDKHRDDTFTFHDNLRQHGKP</sequence>
<keyword evidence="2" id="KW-1185">Reference proteome</keyword>
<dbReference type="RefSeq" id="WP_271999858.1">
    <property type="nucleotide sequence ID" value="NZ_JAQNDN010000010.1"/>
</dbReference>
<gene>
    <name evidence="1" type="ORF">POL58_20005</name>
</gene>
<evidence type="ECO:0000313" key="2">
    <source>
        <dbReference type="Proteomes" id="UP001217838"/>
    </source>
</evidence>
<proteinExistence type="predicted"/>
<name>A0ABT5B7F6_9BACT</name>
<organism evidence="1 2">
    <name type="scientific">Nannocystis radixulma</name>
    <dbReference type="NCBI Taxonomy" id="2995305"/>
    <lineage>
        <taxon>Bacteria</taxon>
        <taxon>Pseudomonadati</taxon>
        <taxon>Myxococcota</taxon>
        <taxon>Polyangia</taxon>
        <taxon>Nannocystales</taxon>
        <taxon>Nannocystaceae</taxon>
        <taxon>Nannocystis</taxon>
    </lineage>
</organism>
<accession>A0ABT5B7F6</accession>
<dbReference type="EMBL" id="JAQNDN010000010">
    <property type="protein sequence ID" value="MDC0670047.1"/>
    <property type="molecule type" value="Genomic_DNA"/>
</dbReference>